<dbReference type="InterPro" id="IPR050218">
    <property type="entry name" value="LptD"/>
</dbReference>
<dbReference type="OrthoDB" id="9760225at2"/>
<dbReference type="Proteomes" id="UP000313390">
    <property type="component" value="Unassembled WGS sequence"/>
</dbReference>
<comment type="subunit">
    <text evidence="1">Component of the lipopolysaccharide transport and assembly complex.</text>
</comment>
<evidence type="ECO:0000259" key="2">
    <source>
        <dbReference type="Pfam" id="PF04453"/>
    </source>
</evidence>
<feature type="signal peptide" evidence="1">
    <location>
        <begin position="1"/>
        <end position="28"/>
    </location>
</feature>
<dbReference type="EMBL" id="VEWK01000002">
    <property type="protein sequence ID" value="TNV14884.1"/>
    <property type="molecule type" value="Genomic_DNA"/>
</dbReference>
<keyword evidence="1" id="KW-0998">Cell outer membrane</keyword>
<comment type="subcellular location">
    <subcellularLocation>
        <location evidence="1">Cell outer membrane</location>
    </subcellularLocation>
</comment>
<dbReference type="RefSeq" id="WP_140019949.1">
    <property type="nucleotide sequence ID" value="NZ_JACIEX010000002.1"/>
</dbReference>
<keyword evidence="1" id="KW-0472">Membrane</keyword>
<comment type="caution">
    <text evidence="3">The sequence shown here is derived from an EMBL/GenBank/DDBJ whole genome shotgun (WGS) entry which is preliminary data.</text>
</comment>
<accession>A0A5C5CV09</accession>
<sequence precursor="true">MVLPHSFSRLTRGTALACVLALPFISVAALPSPASAQDTLAANYKSDPNARMLLQADELVYDRDVNTVTAQGKVRIEYDGNHLVADKVTYNQQTRRMTATGNVEIVERDGNKIYSDHMDVTDSFRDGFVNGLRVETTDNTRFAAESAERSNGEITTFNNGVYTACEPCAKNPDKPVLWQIKARKIIWNSTTKTVRFEHGRFEFLGMPLAWFPAFEMADPTVKRKSGFLFPGFSYKDDLGFGIKNSYFWALAPNYDLTLSTTAYTKQGFLTEAEWRHRLENGTYNLRIAGIHQNKPEEFDLNTVDREEDNRGMVSSKGDFELNSRWRFGWDVMAQTDRNFSRTYDIEGYNAGTQVSKIYLTGINNRNYFDLNFYRFNVQESLLADNPSEMHSKQPWVFPSLDYSYTMPEPVYGGELNFTTNLQALYRQNANHTVNPKNGLPYYARIPGFSGTNVRLTTEAEWKRTFITPAGLVITPLLALRGDAIGTNTNFDPAAAGYTDALVRSEALRAMATAGLELRWPILFSTTSSTHIIEPIAQLYVRNNERYAGELPNEDAQSFVFDATNLFSRDKFSGYDRVEGGTRANLGLRYSGNFNNSDWALYALGGQSFQLGGVNSYGTSDFVNVGADSGLQDARSDYVAMIGTSNSTGLALAARGRFDKESFSVQRGELEAQQSWQKLTVSAQYAYIAPQPAYGYNDLRQEVTGSATARINTNWRVFGSGTYDLVSETLVRASSGLAYDDECFTYSMAYTQTRNPGEDKTSYGIGFNISLRTLGDIGSGTQTF</sequence>
<protein>
    <recommendedName>
        <fullName evidence="1">LPS-assembly protein LptD</fullName>
    </recommendedName>
</protein>
<reference evidence="3 4" key="1">
    <citation type="journal article" date="2011" name="Int. J. Syst. Evol. Microbiol.">
        <title>Ochrobactrum pecoris sp. nov., isolated from farm animals.</title>
        <authorList>
            <person name="Kampfer P."/>
            <person name="Huber B."/>
            <person name="Busse H.J."/>
            <person name="Scholz H.C."/>
            <person name="Tomaso H."/>
            <person name="Hotzel H."/>
            <person name="Melzer F."/>
        </authorList>
    </citation>
    <scope>NUCLEOTIDE SEQUENCE [LARGE SCALE GENOMIC DNA]</scope>
    <source>
        <strain evidence="3 4">08RB2639</strain>
    </source>
</reference>
<evidence type="ECO:0000313" key="3">
    <source>
        <dbReference type="EMBL" id="TNV14884.1"/>
    </source>
</evidence>
<dbReference type="InterPro" id="IPR007543">
    <property type="entry name" value="LptD_C"/>
</dbReference>
<dbReference type="GO" id="GO:1990351">
    <property type="term" value="C:transporter complex"/>
    <property type="evidence" value="ECO:0007669"/>
    <property type="project" value="TreeGrafter"/>
</dbReference>
<dbReference type="PANTHER" id="PTHR30189">
    <property type="entry name" value="LPS-ASSEMBLY PROTEIN"/>
    <property type="match status" value="1"/>
</dbReference>
<gene>
    <name evidence="1" type="primary">lptD</name>
    <name evidence="3" type="ORF">FIB18_05825</name>
</gene>
<name>A0A5C5CV09_9HYPH</name>
<feature type="chain" id="PRO_5023478416" description="LPS-assembly protein LptD" evidence="1">
    <location>
        <begin position="29"/>
        <end position="783"/>
    </location>
</feature>
<dbReference type="PANTHER" id="PTHR30189:SF1">
    <property type="entry name" value="LPS-ASSEMBLY PROTEIN LPTD"/>
    <property type="match status" value="1"/>
</dbReference>
<comment type="caution">
    <text evidence="1">Lacks conserved residue(s) required for the propagation of feature annotation.</text>
</comment>
<dbReference type="InterPro" id="IPR020889">
    <property type="entry name" value="LipoPS_assembly_LptD"/>
</dbReference>
<proteinExistence type="inferred from homology"/>
<dbReference type="GO" id="GO:0043165">
    <property type="term" value="P:Gram-negative-bacterium-type cell outer membrane assembly"/>
    <property type="evidence" value="ECO:0007669"/>
    <property type="project" value="UniProtKB-UniRule"/>
</dbReference>
<dbReference type="AlphaFoldDB" id="A0A5C5CV09"/>
<dbReference type="GO" id="GO:0009279">
    <property type="term" value="C:cell outer membrane"/>
    <property type="evidence" value="ECO:0007669"/>
    <property type="project" value="UniProtKB-SubCell"/>
</dbReference>
<dbReference type="Pfam" id="PF04453">
    <property type="entry name" value="LptD"/>
    <property type="match status" value="1"/>
</dbReference>
<evidence type="ECO:0000256" key="1">
    <source>
        <dbReference type="HAMAP-Rule" id="MF_01411"/>
    </source>
</evidence>
<evidence type="ECO:0000313" key="4">
    <source>
        <dbReference type="Proteomes" id="UP000313390"/>
    </source>
</evidence>
<organism evidence="3 4">
    <name type="scientific">Brucella pecoris</name>
    <dbReference type="NCBI Taxonomy" id="867683"/>
    <lineage>
        <taxon>Bacteria</taxon>
        <taxon>Pseudomonadati</taxon>
        <taxon>Pseudomonadota</taxon>
        <taxon>Alphaproteobacteria</taxon>
        <taxon>Hyphomicrobiales</taxon>
        <taxon>Brucellaceae</taxon>
        <taxon>Brucella/Ochrobactrum group</taxon>
        <taxon>Brucella</taxon>
    </lineage>
</organism>
<dbReference type="Gene3D" id="2.60.450.10">
    <property type="entry name" value="Lipopolysaccharide (LPS) transport protein A like domain"/>
    <property type="match status" value="1"/>
</dbReference>
<dbReference type="GO" id="GO:0015920">
    <property type="term" value="P:lipopolysaccharide transport"/>
    <property type="evidence" value="ECO:0007669"/>
    <property type="project" value="InterPro"/>
</dbReference>
<comment type="similarity">
    <text evidence="1">Belongs to the LptD family.</text>
</comment>
<comment type="function">
    <text evidence="1">Involved in the assembly of lipopolysaccharide (LPS) at the surface of the outer membrane.</text>
</comment>
<keyword evidence="1" id="KW-0732">Signal</keyword>
<feature type="domain" description="LptD C-terminal" evidence="2">
    <location>
        <begin position="309"/>
        <end position="714"/>
    </location>
</feature>
<dbReference type="HAMAP" id="MF_01411">
    <property type="entry name" value="LPS_assembly_LptD"/>
    <property type="match status" value="1"/>
</dbReference>